<name>A0ABX1TG73_9GAMM</name>
<evidence type="ECO:0000256" key="2">
    <source>
        <dbReference type="RuleBase" id="RU003707"/>
    </source>
</evidence>
<organism evidence="3 4">
    <name type="scientific">Candidatus Competibacter phosphatis</name>
    <dbReference type="NCBI Taxonomy" id="221280"/>
    <lineage>
        <taxon>Bacteria</taxon>
        <taxon>Pseudomonadati</taxon>
        <taxon>Pseudomonadota</taxon>
        <taxon>Gammaproteobacteria</taxon>
        <taxon>Candidatus Competibacteraceae</taxon>
        <taxon>Candidatus Competibacter</taxon>
    </lineage>
</organism>
<dbReference type="Proteomes" id="UP000760480">
    <property type="component" value="Unassembled WGS sequence"/>
</dbReference>
<proteinExistence type="inferred from homology"/>
<keyword evidence="4" id="KW-1185">Reference proteome</keyword>
<comment type="caution">
    <text evidence="3">The sequence shown here is derived from an EMBL/GenBank/DDBJ whole genome shotgun (WGS) entry which is preliminary data.</text>
</comment>
<dbReference type="InterPro" id="IPR018376">
    <property type="entry name" value="Enoyl-CoA_hyd/isom_CS"/>
</dbReference>
<dbReference type="PANTHER" id="PTHR43802">
    <property type="entry name" value="ENOYL-COA HYDRATASE"/>
    <property type="match status" value="1"/>
</dbReference>
<accession>A0ABX1TG73</accession>
<gene>
    <name evidence="3" type="ORF">E4P82_03620</name>
</gene>
<dbReference type="Pfam" id="PF00378">
    <property type="entry name" value="ECH_1"/>
    <property type="match status" value="1"/>
</dbReference>
<dbReference type="RefSeq" id="WP_169247622.1">
    <property type="nucleotide sequence ID" value="NZ_SPMZ01000011.1"/>
</dbReference>
<reference evidence="3 4" key="1">
    <citation type="submission" date="2019-03" db="EMBL/GenBank/DDBJ databases">
        <title>Metabolic reconstructions from genomes of highly enriched 'Candidatus Accumulibacter' and 'Candidatus Competibacter' bioreactor populations.</title>
        <authorList>
            <person name="Annavajhala M.K."/>
            <person name="Welles L."/>
            <person name="Abbas B."/>
            <person name="Sorokin D."/>
            <person name="Park H."/>
            <person name="Van Loosdrecht M."/>
            <person name="Chandran K."/>
        </authorList>
    </citation>
    <scope>NUCLEOTIDE SEQUENCE [LARGE SCALE GENOMIC DNA]</scope>
    <source>
        <strain evidence="3 4">SBR_G</strain>
    </source>
</reference>
<dbReference type="CDD" id="cd06558">
    <property type="entry name" value="crotonase-like"/>
    <property type="match status" value="1"/>
</dbReference>
<protein>
    <submittedName>
        <fullName evidence="3">Enoyl-CoA hydratase/isomerase family protein</fullName>
    </submittedName>
</protein>
<evidence type="ECO:0000313" key="3">
    <source>
        <dbReference type="EMBL" id="NMQ18367.1"/>
    </source>
</evidence>
<dbReference type="SUPFAM" id="SSF52096">
    <property type="entry name" value="ClpP/crotonase"/>
    <property type="match status" value="1"/>
</dbReference>
<dbReference type="PANTHER" id="PTHR43802:SF1">
    <property type="entry name" value="IP11341P-RELATED"/>
    <property type="match status" value="1"/>
</dbReference>
<dbReference type="EMBL" id="SPMZ01000011">
    <property type="protein sequence ID" value="NMQ18367.1"/>
    <property type="molecule type" value="Genomic_DNA"/>
</dbReference>
<comment type="similarity">
    <text evidence="1 2">Belongs to the enoyl-CoA hydratase/isomerase family.</text>
</comment>
<sequence>MNDVVLVTRHDAIAQLTLNRPKSYNALNIETAQALTRALLDFGADPAIHGVVITGSGAAFSAGGDIKFVLAHPHGPAAAFHELATHVHVCVTEIRRLRKPVIAALNGVAAGGGFSLALACDFRVMAESARLKQGFTSNALCIDAGGTFTLPRLVGLARALEIAAFDEPIAAEQALAWGLVTRVVPDSQLLDVALDMARTLAQKSLHTFGHVKTLLTDAFDSSWEAQLERERRGLAACAGHADGLEGLHAFVEKRPPRYNR</sequence>
<evidence type="ECO:0000256" key="1">
    <source>
        <dbReference type="ARBA" id="ARBA00005254"/>
    </source>
</evidence>
<evidence type="ECO:0000313" key="4">
    <source>
        <dbReference type="Proteomes" id="UP000760480"/>
    </source>
</evidence>
<dbReference type="InterPro" id="IPR001753">
    <property type="entry name" value="Enoyl-CoA_hydra/iso"/>
</dbReference>
<dbReference type="Gene3D" id="3.90.226.10">
    <property type="entry name" value="2-enoyl-CoA Hydratase, Chain A, domain 1"/>
    <property type="match status" value="1"/>
</dbReference>
<dbReference type="PROSITE" id="PS00166">
    <property type="entry name" value="ENOYL_COA_HYDRATASE"/>
    <property type="match status" value="1"/>
</dbReference>
<dbReference type="InterPro" id="IPR029045">
    <property type="entry name" value="ClpP/crotonase-like_dom_sf"/>
</dbReference>